<dbReference type="AlphaFoldDB" id="A0AAN9M4R5"/>
<reference evidence="1 2" key="1">
    <citation type="submission" date="2024-01" db="EMBL/GenBank/DDBJ databases">
        <title>The genomes of 5 underutilized Papilionoideae crops provide insights into root nodulation and disease resistanc.</title>
        <authorList>
            <person name="Jiang F."/>
        </authorList>
    </citation>
    <scope>NUCLEOTIDE SEQUENCE [LARGE SCALE GENOMIC DNA]</scope>
    <source>
        <strain evidence="1">LVBAO_FW01</strain>
        <tissue evidence="1">Leaves</tissue>
    </source>
</reference>
<name>A0AAN9M4R5_CANGL</name>
<keyword evidence="2" id="KW-1185">Reference proteome</keyword>
<gene>
    <name evidence="1" type="ORF">VNO77_15842</name>
</gene>
<protein>
    <submittedName>
        <fullName evidence="1">Uncharacterized protein</fullName>
    </submittedName>
</protein>
<organism evidence="1 2">
    <name type="scientific">Canavalia gladiata</name>
    <name type="common">Sword bean</name>
    <name type="synonym">Dolichos gladiatus</name>
    <dbReference type="NCBI Taxonomy" id="3824"/>
    <lineage>
        <taxon>Eukaryota</taxon>
        <taxon>Viridiplantae</taxon>
        <taxon>Streptophyta</taxon>
        <taxon>Embryophyta</taxon>
        <taxon>Tracheophyta</taxon>
        <taxon>Spermatophyta</taxon>
        <taxon>Magnoliopsida</taxon>
        <taxon>eudicotyledons</taxon>
        <taxon>Gunneridae</taxon>
        <taxon>Pentapetalae</taxon>
        <taxon>rosids</taxon>
        <taxon>fabids</taxon>
        <taxon>Fabales</taxon>
        <taxon>Fabaceae</taxon>
        <taxon>Papilionoideae</taxon>
        <taxon>50 kb inversion clade</taxon>
        <taxon>NPAAA clade</taxon>
        <taxon>indigoferoid/millettioid clade</taxon>
        <taxon>Phaseoleae</taxon>
        <taxon>Canavalia</taxon>
    </lineage>
</organism>
<accession>A0AAN9M4R5</accession>
<dbReference type="Proteomes" id="UP001367508">
    <property type="component" value="Unassembled WGS sequence"/>
</dbReference>
<evidence type="ECO:0000313" key="2">
    <source>
        <dbReference type="Proteomes" id="UP001367508"/>
    </source>
</evidence>
<proteinExistence type="predicted"/>
<evidence type="ECO:0000313" key="1">
    <source>
        <dbReference type="EMBL" id="KAK7345248.1"/>
    </source>
</evidence>
<comment type="caution">
    <text evidence="1">The sequence shown here is derived from an EMBL/GenBank/DDBJ whole genome shotgun (WGS) entry which is preliminary data.</text>
</comment>
<dbReference type="EMBL" id="JAYMYQ010000003">
    <property type="protein sequence ID" value="KAK7345248.1"/>
    <property type="molecule type" value="Genomic_DNA"/>
</dbReference>
<sequence>MLMKWMPSLDWQKTRAGDRTQTWTSANSPCCMSLWWFHLLHAPSAARPNRETPLHADVVGRRVLQLQWITIATLKSSKGRFPCIFEARVGCHAMLVLVMEPKPSRIPSVVQLLRSGVRIQNVIFLMPCSKLRQQLYYNLIGVVSQFLGGEIALCLEDQHFLFGSPRVRANEPRREAQDFLMFDLRPCEIPYNTICHHRARHAFDQYNSMGERTMWRPGLSHNRTSIPEEFLCLTENELLGTEITIAAMAESAPSLNTSGSSRLAMEPLPGIGRLHFQIQEFSLPFHVEFLLISSLLSLSSPEELYGLVLIESSSKSFHQPKAFPCSPRNPQ</sequence>